<name>A0A380TI24_9ZZZZ</name>
<dbReference type="EMBL" id="UIDG01000523">
    <property type="protein sequence ID" value="SUS08065.1"/>
    <property type="molecule type" value="Genomic_DNA"/>
</dbReference>
<dbReference type="InterPro" id="IPR007296">
    <property type="entry name" value="DUF403"/>
</dbReference>
<organism evidence="2">
    <name type="scientific">metagenome</name>
    <dbReference type="NCBI Taxonomy" id="256318"/>
    <lineage>
        <taxon>unclassified sequences</taxon>
        <taxon>metagenomes</taxon>
    </lineage>
</organism>
<dbReference type="Pfam" id="PF04168">
    <property type="entry name" value="Alpha-E"/>
    <property type="match status" value="1"/>
</dbReference>
<accession>A0A380TI24</accession>
<evidence type="ECO:0000313" key="2">
    <source>
        <dbReference type="EMBL" id="SUS08065.1"/>
    </source>
</evidence>
<protein>
    <recommendedName>
        <fullName evidence="1">DUF403 domain-containing protein</fullName>
    </recommendedName>
</protein>
<proteinExistence type="predicted"/>
<evidence type="ECO:0000259" key="1">
    <source>
        <dbReference type="Pfam" id="PF04168"/>
    </source>
</evidence>
<dbReference type="InterPro" id="IPR051680">
    <property type="entry name" value="ATP-dep_Glu-Cys_Ligase-2"/>
</dbReference>
<dbReference type="PANTHER" id="PTHR34595:SF7">
    <property type="entry name" value="SLL1039 PROTEIN"/>
    <property type="match status" value="1"/>
</dbReference>
<gene>
    <name evidence="2" type="ORF">DF3PB_570007</name>
</gene>
<dbReference type="AlphaFoldDB" id="A0A380TI24"/>
<feature type="domain" description="DUF403" evidence="1">
    <location>
        <begin position="1"/>
        <end position="307"/>
    </location>
</feature>
<sequence length="310" mass="35546">MLGRMANNVYWMARYIERAENLARLLATTYHMSLMPAASGEDTANWEAPLRLVGGREDFLSRYGEVTPGNVLNYMALDLDNTSSIRSCIRVARENARATRTGLTTEVWEGINQTYIELEGMSYPQMLDDGFQEFFDWIKERSHTFRGACYGTLRRAECFAFTRLGTFIERADNTARFLSIKWDMLTPSGRPLGAVDYYRWGALLRAFSALKAYREVYSTIIEPRRVAELLVLRRDMPRSLVACTLEVAGVLRGLRSQAMCTRVCGQIHERLERHRIDGILRSGLPQFLNTFVARNNELHAMIGREFMLVL</sequence>
<dbReference type="PANTHER" id="PTHR34595">
    <property type="entry name" value="BLR5612 PROTEIN"/>
    <property type="match status" value="1"/>
</dbReference>
<reference evidence="2" key="1">
    <citation type="submission" date="2018-07" db="EMBL/GenBank/DDBJ databases">
        <authorList>
            <person name="Quirk P.G."/>
            <person name="Krulwich T.A."/>
        </authorList>
    </citation>
    <scope>NUCLEOTIDE SEQUENCE</scope>
</reference>